<proteinExistence type="predicted"/>
<protein>
    <submittedName>
        <fullName evidence="1">Uncharacterized protein</fullName>
    </submittedName>
</protein>
<evidence type="ECO:0000313" key="1">
    <source>
        <dbReference type="EMBL" id="UXE62017.1"/>
    </source>
</evidence>
<sequence>MLSQYYYTLRSRLDGQYLVARLKSPDQETPLAYLLVFKEDYDALSYLNTHAADLRDRFGVESVSNSQLKGMIQRWGFKGLGMVQDPLEPRVDFVTLQ</sequence>
<reference evidence="1" key="1">
    <citation type="submission" date="2021-04" db="EMBL/GenBank/DDBJ databases">
        <title>Genome sequence of Woronichinia naegeliana from Washington state freshwater lake bloom.</title>
        <authorList>
            <person name="Dreher T.W."/>
        </authorList>
    </citation>
    <scope>NUCLEOTIDE SEQUENCE</scope>
    <source>
        <strain evidence="1">WA131</strain>
    </source>
</reference>
<gene>
    <name evidence="1" type="ORF">KA717_03750</name>
</gene>
<dbReference type="KEGG" id="wna:KA717_03750"/>
<name>A0A977KY58_9CYAN</name>
<dbReference type="Proteomes" id="UP001065613">
    <property type="component" value="Chromosome"/>
</dbReference>
<dbReference type="AlphaFoldDB" id="A0A977KY58"/>
<dbReference type="EMBL" id="CP073041">
    <property type="protein sequence ID" value="UXE62017.1"/>
    <property type="molecule type" value="Genomic_DNA"/>
</dbReference>
<accession>A0A977KY58</accession>
<organism evidence="1">
    <name type="scientific">Woronichinia naegeliana WA131</name>
    <dbReference type="NCBI Taxonomy" id="2824559"/>
    <lineage>
        <taxon>Bacteria</taxon>
        <taxon>Bacillati</taxon>
        <taxon>Cyanobacteriota</taxon>
        <taxon>Cyanophyceae</taxon>
        <taxon>Synechococcales</taxon>
        <taxon>Coelosphaeriaceae</taxon>
        <taxon>Woronichinia</taxon>
    </lineage>
</organism>